<name>A0A918EF63_9PSEU</name>
<dbReference type="SUPFAM" id="SSF51735">
    <property type="entry name" value="NAD(P)-binding Rossmann-fold domains"/>
    <property type="match status" value="1"/>
</dbReference>
<dbReference type="InterPro" id="IPR013328">
    <property type="entry name" value="6PGD_dom2"/>
</dbReference>
<reference evidence="5" key="1">
    <citation type="journal article" date="2014" name="Int. J. Syst. Evol. Microbiol.">
        <title>Complete genome sequence of Corynebacterium casei LMG S-19264T (=DSM 44701T), isolated from a smear-ripened cheese.</title>
        <authorList>
            <consortium name="US DOE Joint Genome Institute (JGI-PGF)"/>
            <person name="Walter F."/>
            <person name="Albersmeier A."/>
            <person name="Kalinowski J."/>
            <person name="Ruckert C."/>
        </authorList>
    </citation>
    <scope>NUCLEOTIDE SEQUENCE</scope>
    <source>
        <strain evidence="5">JCM 3313</strain>
    </source>
</reference>
<dbReference type="Pfam" id="PF21761">
    <property type="entry name" value="RedAm-like_C"/>
    <property type="match status" value="1"/>
</dbReference>
<feature type="domain" description="6-phosphogluconate dehydrogenase NADP-binding" evidence="3">
    <location>
        <begin position="9"/>
        <end position="154"/>
    </location>
</feature>
<dbReference type="PANTHER" id="PTHR43580:SF2">
    <property type="entry name" value="CYTOKINE-LIKE NUCLEAR FACTOR N-PAC"/>
    <property type="match status" value="1"/>
</dbReference>
<sequence>MTGEKTPLTLIGLGPMGRGMVAKFLEHGHPVTVWNRTASRADELVAKGAVRAETAAAAVGANRLVLLSLTDYAAMYEILDGTPLAGRVVVNLSSDTPEETVRAAAWLAERGAELITGGVMVPAPLIGTESAYVFYSGPREVLEPYEPTLSVIGRPEYVGAEHSLAQLFYQAQLDAFLTGLAGILHAFALVGTAGVPARNFVRYLADNVDSLGLYLDETVRHLDEGNHPGDEANVLMMGATARHVVGASEAGGIDAELPRAVQSLYDRAIAAGHGRESWTSLIEVIRKR</sequence>
<dbReference type="PIRSF" id="PIRSF000103">
    <property type="entry name" value="HIBADH"/>
    <property type="match status" value="1"/>
</dbReference>
<dbReference type="Gene3D" id="3.40.50.720">
    <property type="entry name" value="NAD(P)-binding Rossmann-like Domain"/>
    <property type="match status" value="1"/>
</dbReference>
<comment type="similarity">
    <text evidence="1">Belongs to the HIBADH-related family.</text>
</comment>
<gene>
    <name evidence="5" type="ORF">GCM10010185_33680</name>
</gene>
<dbReference type="InterPro" id="IPR015815">
    <property type="entry name" value="HIBADH-related"/>
</dbReference>
<dbReference type="GO" id="GO:0050661">
    <property type="term" value="F:NADP binding"/>
    <property type="evidence" value="ECO:0007669"/>
    <property type="project" value="InterPro"/>
</dbReference>
<dbReference type="Gene3D" id="1.10.1040.10">
    <property type="entry name" value="N-(1-d-carboxylethyl)-l-norvaline Dehydrogenase, domain 2"/>
    <property type="match status" value="1"/>
</dbReference>
<protein>
    <submittedName>
        <fullName evidence="5">Dehydrogenase</fullName>
    </submittedName>
</protein>
<evidence type="ECO:0000313" key="6">
    <source>
        <dbReference type="Proteomes" id="UP000639606"/>
    </source>
</evidence>
<dbReference type="InterPro" id="IPR048666">
    <property type="entry name" value="RedAm-like_C"/>
</dbReference>
<dbReference type="InterPro" id="IPR006115">
    <property type="entry name" value="6PGDH_NADP-bd"/>
</dbReference>
<dbReference type="InterPro" id="IPR051265">
    <property type="entry name" value="HIBADH-related_NP60_sf"/>
</dbReference>
<keyword evidence="6" id="KW-1185">Reference proteome</keyword>
<dbReference type="InterPro" id="IPR036291">
    <property type="entry name" value="NAD(P)-bd_dom_sf"/>
</dbReference>
<evidence type="ECO:0000259" key="3">
    <source>
        <dbReference type="Pfam" id="PF03446"/>
    </source>
</evidence>
<accession>A0A918EF63</accession>
<dbReference type="Proteomes" id="UP000639606">
    <property type="component" value="Unassembled WGS sequence"/>
</dbReference>
<evidence type="ECO:0000313" key="5">
    <source>
        <dbReference type="EMBL" id="GGP58491.1"/>
    </source>
</evidence>
<keyword evidence="2" id="KW-0560">Oxidoreductase</keyword>
<comment type="caution">
    <text evidence="5">The sequence shown here is derived from an EMBL/GenBank/DDBJ whole genome shotgun (WGS) entry which is preliminary data.</text>
</comment>
<dbReference type="AlphaFoldDB" id="A0A918EF63"/>
<reference evidence="5" key="2">
    <citation type="submission" date="2020-09" db="EMBL/GenBank/DDBJ databases">
        <authorList>
            <person name="Sun Q."/>
            <person name="Ohkuma M."/>
        </authorList>
    </citation>
    <scope>NUCLEOTIDE SEQUENCE</scope>
    <source>
        <strain evidence="5">JCM 3313</strain>
    </source>
</reference>
<dbReference type="PANTHER" id="PTHR43580">
    <property type="entry name" value="OXIDOREDUCTASE GLYR1-RELATED"/>
    <property type="match status" value="1"/>
</dbReference>
<evidence type="ECO:0000256" key="1">
    <source>
        <dbReference type="ARBA" id="ARBA00009080"/>
    </source>
</evidence>
<evidence type="ECO:0000259" key="4">
    <source>
        <dbReference type="Pfam" id="PF21761"/>
    </source>
</evidence>
<feature type="domain" description="NADPH-dependent reductive aminase-like C-terminal" evidence="4">
    <location>
        <begin position="161"/>
        <end position="287"/>
    </location>
</feature>
<proteinExistence type="inferred from homology"/>
<dbReference type="GO" id="GO:0016491">
    <property type="term" value="F:oxidoreductase activity"/>
    <property type="evidence" value="ECO:0007669"/>
    <property type="project" value="UniProtKB-KW"/>
</dbReference>
<organism evidence="5 6">
    <name type="scientific">Saccharothrix coeruleofusca</name>
    <dbReference type="NCBI Taxonomy" id="33919"/>
    <lineage>
        <taxon>Bacteria</taxon>
        <taxon>Bacillati</taxon>
        <taxon>Actinomycetota</taxon>
        <taxon>Actinomycetes</taxon>
        <taxon>Pseudonocardiales</taxon>
        <taxon>Pseudonocardiaceae</taxon>
        <taxon>Saccharothrix</taxon>
    </lineage>
</organism>
<dbReference type="RefSeq" id="WP_189224197.1">
    <property type="nucleotide sequence ID" value="NZ_BMRG01000005.1"/>
</dbReference>
<dbReference type="EMBL" id="BMRG01000005">
    <property type="protein sequence ID" value="GGP58491.1"/>
    <property type="molecule type" value="Genomic_DNA"/>
</dbReference>
<evidence type="ECO:0000256" key="2">
    <source>
        <dbReference type="ARBA" id="ARBA00023002"/>
    </source>
</evidence>
<dbReference type="Pfam" id="PF03446">
    <property type="entry name" value="NAD_binding_2"/>
    <property type="match status" value="1"/>
</dbReference>